<feature type="region of interest" description="Disordered" evidence="1">
    <location>
        <begin position="32"/>
        <end position="62"/>
    </location>
</feature>
<sequence>GAPAKRGSSVLRTAPPLPIKDWHLWGAGGGSGYSNLTGTRSHFRSDRLGDRKQKLSSLSPSL</sequence>
<organism evidence="2 3">
    <name type="scientific">Staurois parvus</name>
    <dbReference type="NCBI Taxonomy" id="386267"/>
    <lineage>
        <taxon>Eukaryota</taxon>
        <taxon>Metazoa</taxon>
        <taxon>Chordata</taxon>
        <taxon>Craniata</taxon>
        <taxon>Vertebrata</taxon>
        <taxon>Euteleostomi</taxon>
        <taxon>Amphibia</taxon>
        <taxon>Batrachia</taxon>
        <taxon>Anura</taxon>
        <taxon>Neobatrachia</taxon>
        <taxon>Ranoidea</taxon>
        <taxon>Ranidae</taxon>
        <taxon>Staurois</taxon>
    </lineage>
</organism>
<keyword evidence="3" id="KW-1185">Reference proteome</keyword>
<evidence type="ECO:0000313" key="3">
    <source>
        <dbReference type="Proteomes" id="UP001162483"/>
    </source>
</evidence>
<feature type="compositionally biased region" description="Basic and acidic residues" evidence="1">
    <location>
        <begin position="43"/>
        <end position="53"/>
    </location>
</feature>
<evidence type="ECO:0000256" key="1">
    <source>
        <dbReference type="SAM" id="MobiDB-lite"/>
    </source>
</evidence>
<accession>A0ABN9FY72</accession>
<reference evidence="2" key="1">
    <citation type="submission" date="2023-05" db="EMBL/GenBank/DDBJ databases">
        <authorList>
            <person name="Stuckert A."/>
        </authorList>
    </citation>
    <scope>NUCLEOTIDE SEQUENCE</scope>
</reference>
<evidence type="ECO:0000313" key="2">
    <source>
        <dbReference type="EMBL" id="CAI9600406.1"/>
    </source>
</evidence>
<protein>
    <submittedName>
        <fullName evidence="2">Uncharacterized protein</fullName>
    </submittedName>
</protein>
<proteinExistence type="predicted"/>
<gene>
    <name evidence="2" type="ORF">SPARVUS_LOCUS12736813</name>
</gene>
<dbReference type="Proteomes" id="UP001162483">
    <property type="component" value="Unassembled WGS sequence"/>
</dbReference>
<comment type="caution">
    <text evidence="2">The sequence shown here is derived from an EMBL/GenBank/DDBJ whole genome shotgun (WGS) entry which is preliminary data.</text>
</comment>
<feature type="non-terminal residue" evidence="2">
    <location>
        <position position="1"/>
    </location>
</feature>
<dbReference type="EMBL" id="CATNWA010017426">
    <property type="protein sequence ID" value="CAI9600406.1"/>
    <property type="molecule type" value="Genomic_DNA"/>
</dbReference>
<name>A0ABN9FY72_9NEOB</name>